<evidence type="ECO:0000313" key="1">
    <source>
        <dbReference type="EMBL" id="MBC2667161.1"/>
    </source>
</evidence>
<gene>
    <name evidence="1" type="ORF">H7F51_16700</name>
</gene>
<comment type="caution">
    <text evidence="1">The sequence shown here is derived from an EMBL/GenBank/DDBJ whole genome shotgun (WGS) entry which is preliminary data.</text>
</comment>
<organism evidence="1 2">
    <name type="scientific">Novosphingobium flavum</name>
    <dbReference type="NCBI Taxonomy" id="1778672"/>
    <lineage>
        <taxon>Bacteria</taxon>
        <taxon>Pseudomonadati</taxon>
        <taxon>Pseudomonadota</taxon>
        <taxon>Alphaproteobacteria</taxon>
        <taxon>Sphingomonadales</taxon>
        <taxon>Sphingomonadaceae</taxon>
        <taxon>Novosphingobium</taxon>
    </lineage>
</organism>
<sequence length="68" mass="7752">MKIVEYNIRMSRVSSRFSQVHEMPLPRVAQDTGDEHGRPTLAIKPRIHVISDRCGWHADAKTQVANRG</sequence>
<reference evidence="1 2" key="1">
    <citation type="submission" date="2020-08" db="EMBL/GenBank/DDBJ databases">
        <title>The genome sequence of type strain Novosphingobium flavum NBRC 111647.</title>
        <authorList>
            <person name="Liu Y."/>
        </authorList>
    </citation>
    <scope>NUCLEOTIDE SEQUENCE [LARGE SCALE GENOMIC DNA]</scope>
    <source>
        <strain evidence="1 2">NBRC 111647</strain>
    </source>
</reference>
<evidence type="ECO:0000313" key="2">
    <source>
        <dbReference type="Proteomes" id="UP000566813"/>
    </source>
</evidence>
<proteinExistence type="predicted"/>
<dbReference type="Proteomes" id="UP000566813">
    <property type="component" value="Unassembled WGS sequence"/>
</dbReference>
<name>A0A7X1FUF2_9SPHN</name>
<dbReference type="RefSeq" id="WP_185665457.1">
    <property type="nucleotide sequence ID" value="NZ_JACLAW010000015.1"/>
</dbReference>
<accession>A0A7X1FUF2</accession>
<protein>
    <submittedName>
        <fullName evidence="1">Uncharacterized protein</fullName>
    </submittedName>
</protein>
<keyword evidence="2" id="KW-1185">Reference proteome</keyword>
<dbReference type="EMBL" id="JACLAW010000015">
    <property type="protein sequence ID" value="MBC2667161.1"/>
    <property type="molecule type" value="Genomic_DNA"/>
</dbReference>
<dbReference type="AlphaFoldDB" id="A0A7X1FUF2"/>